<dbReference type="Proteomes" id="UP000247078">
    <property type="component" value="Unassembled WGS sequence"/>
</dbReference>
<accession>A0A855Y5T6</accession>
<evidence type="ECO:0000313" key="1">
    <source>
        <dbReference type="EMBL" id="PWW36702.1"/>
    </source>
</evidence>
<comment type="caution">
    <text evidence="1">The sequence shown here is derived from an EMBL/GenBank/DDBJ whole genome shotgun (WGS) entry which is preliminary data.</text>
</comment>
<organism evidence="1 2">
    <name type="scientific">Paenibacillus pabuli</name>
    <dbReference type="NCBI Taxonomy" id="1472"/>
    <lineage>
        <taxon>Bacteria</taxon>
        <taxon>Bacillati</taxon>
        <taxon>Bacillota</taxon>
        <taxon>Bacilli</taxon>
        <taxon>Bacillales</taxon>
        <taxon>Paenibacillaceae</taxon>
        <taxon>Paenibacillus</taxon>
    </lineage>
</organism>
<reference evidence="1 2" key="1">
    <citation type="submission" date="2018-05" db="EMBL/GenBank/DDBJ databases">
        <title>Freshwater and sediment microbial communities from various areas in North America, analyzing microbe dynamics in response to fracking.</title>
        <authorList>
            <person name="Lamendella R."/>
        </authorList>
    </citation>
    <scope>NUCLEOTIDE SEQUENCE [LARGE SCALE GENOMIC DNA]</scope>
    <source>
        <strain evidence="1 2">DB-3</strain>
    </source>
</reference>
<proteinExistence type="predicted"/>
<sequence>MECNKDETCYERLKRLQNAKEPQTRYNGI</sequence>
<name>A0A855Y5T6_9BACL</name>
<dbReference type="AlphaFoldDB" id="A0A855Y5T6"/>
<gene>
    <name evidence="1" type="ORF">DET56_110141</name>
</gene>
<evidence type="ECO:0000313" key="2">
    <source>
        <dbReference type="Proteomes" id="UP000247078"/>
    </source>
</evidence>
<protein>
    <submittedName>
        <fullName evidence="1">Uncharacterized protein</fullName>
    </submittedName>
</protein>
<dbReference type="EMBL" id="QGTZ01000010">
    <property type="protein sequence ID" value="PWW36702.1"/>
    <property type="molecule type" value="Genomic_DNA"/>
</dbReference>